<dbReference type="PANTHER" id="PTHR46457">
    <property type="entry name" value="DNA REPAIR PROTEIN RAD51 HOMOLOG 4"/>
    <property type="match status" value="1"/>
</dbReference>
<dbReference type="GO" id="GO:0033063">
    <property type="term" value="C:Rad51B-Rad51C-Rad51D-XRCC2 complex"/>
    <property type="evidence" value="ECO:0007669"/>
    <property type="project" value="TreeGrafter"/>
</dbReference>
<dbReference type="GO" id="GO:0003697">
    <property type="term" value="F:single-stranded DNA binding"/>
    <property type="evidence" value="ECO:0007669"/>
    <property type="project" value="TreeGrafter"/>
</dbReference>
<dbReference type="GO" id="GO:0007131">
    <property type="term" value="P:reciprocal meiotic recombination"/>
    <property type="evidence" value="ECO:0007669"/>
    <property type="project" value="TreeGrafter"/>
</dbReference>
<dbReference type="GO" id="GO:0042148">
    <property type="term" value="P:DNA strand invasion"/>
    <property type="evidence" value="ECO:0007669"/>
    <property type="project" value="TreeGrafter"/>
</dbReference>
<dbReference type="GeneID" id="39984039"/>
<keyword evidence="2" id="KW-0539">Nucleus</keyword>
<accession>A0A1X0P0X9</accession>
<dbReference type="RefSeq" id="XP_028884662.1">
    <property type="nucleotide sequence ID" value="XM_029024259.1"/>
</dbReference>
<sequence>MAVVPPPWEELTPDEISKRLAAFSSLSSPTDVRCCYSPHAVYSTGSAVVDEMLPDGGLACGTVMEIIGPPAAGKSHLVRRMIAAFAARAALQWTPATRCCCKDKCDSKEDNEKEEDDNEEEEEMGINTCTPRDWCVFLVVSDSSSHSPHHLYELLKKAFLSAAARGVRCCSCSCFHHHNNNNDYTNPTGCLRLVLEKVKMVTFSSPNDLLIFFRYLSRVEFTADHHHRRRRRVLVVVDSLARLWEHPACGATVHARHWMAAELVREVRTAIAVGNGWRQPPCEIDRHRDLNTDDPIIIMMNNDNNNNNNNNNNGSGSSGGVAIVFVNGCKNMINSQTSTSRVVEKKPLGVPVWCAAAADVRLFVEPITAPDPSILYEKNYSEETETQSCKHNVHKMMKVSLVKGGGSISSSSSVVVVDKIAVV</sequence>
<proteinExistence type="predicted"/>
<feature type="region of interest" description="Disordered" evidence="3">
    <location>
        <begin position="105"/>
        <end position="124"/>
    </location>
</feature>
<name>A0A1X0P0X9_9TRYP</name>
<feature type="compositionally biased region" description="Acidic residues" evidence="3">
    <location>
        <begin position="112"/>
        <end position="124"/>
    </location>
</feature>
<dbReference type="PANTHER" id="PTHR46457:SF1">
    <property type="entry name" value="DNA REPAIR PROTEIN RAD51 HOMOLOG 4"/>
    <property type="match status" value="1"/>
</dbReference>
<dbReference type="GO" id="GO:0000723">
    <property type="term" value="P:telomere maintenance"/>
    <property type="evidence" value="ECO:0007669"/>
    <property type="project" value="TreeGrafter"/>
</dbReference>
<dbReference type="VEuPathDB" id="TriTrypDB:TM35_000083940"/>
<dbReference type="SUPFAM" id="SSF52540">
    <property type="entry name" value="P-loop containing nucleoside triphosphate hydrolases"/>
    <property type="match status" value="1"/>
</dbReference>
<dbReference type="EMBL" id="NBCO01000008">
    <property type="protein sequence ID" value="ORC90596.1"/>
    <property type="molecule type" value="Genomic_DNA"/>
</dbReference>
<dbReference type="GO" id="GO:0000724">
    <property type="term" value="P:double-strand break repair via homologous recombination"/>
    <property type="evidence" value="ECO:0007669"/>
    <property type="project" value="TreeGrafter"/>
</dbReference>
<organism evidence="4 5">
    <name type="scientific">Trypanosoma theileri</name>
    <dbReference type="NCBI Taxonomy" id="67003"/>
    <lineage>
        <taxon>Eukaryota</taxon>
        <taxon>Discoba</taxon>
        <taxon>Euglenozoa</taxon>
        <taxon>Kinetoplastea</taxon>
        <taxon>Metakinetoplastina</taxon>
        <taxon>Trypanosomatida</taxon>
        <taxon>Trypanosomatidae</taxon>
        <taxon>Trypanosoma</taxon>
    </lineage>
</organism>
<dbReference type="AlphaFoldDB" id="A0A1X0P0X9"/>
<evidence type="ECO:0000313" key="4">
    <source>
        <dbReference type="EMBL" id="ORC90596.1"/>
    </source>
</evidence>
<dbReference type="GO" id="GO:0005657">
    <property type="term" value="C:replication fork"/>
    <property type="evidence" value="ECO:0007669"/>
    <property type="project" value="TreeGrafter"/>
</dbReference>
<dbReference type="GO" id="GO:0008094">
    <property type="term" value="F:ATP-dependent activity, acting on DNA"/>
    <property type="evidence" value="ECO:0007669"/>
    <property type="project" value="TreeGrafter"/>
</dbReference>
<evidence type="ECO:0000256" key="3">
    <source>
        <dbReference type="SAM" id="MobiDB-lite"/>
    </source>
</evidence>
<comment type="subcellular location">
    <subcellularLocation>
        <location evidence="1">Nucleus</location>
    </subcellularLocation>
</comment>
<evidence type="ECO:0000256" key="2">
    <source>
        <dbReference type="ARBA" id="ARBA00023242"/>
    </source>
</evidence>
<dbReference type="InterPro" id="IPR027417">
    <property type="entry name" value="P-loop_NTPase"/>
</dbReference>
<gene>
    <name evidence="4" type="ORF">TM35_000083940</name>
</gene>
<dbReference type="GO" id="GO:0000400">
    <property type="term" value="F:four-way junction DNA binding"/>
    <property type="evidence" value="ECO:0007669"/>
    <property type="project" value="TreeGrafter"/>
</dbReference>
<dbReference type="OrthoDB" id="336321at2759"/>
<dbReference type="Gene3D" id="3.40.50.300">
    <property type="entry name" value="P-loop containing nucleotide triphosphate hydrolases"/>
    <property type="match status" value="1"/>
</dbReference>
<reference evidence="4 5" key="1">
    <citation type="submission" date="2017-03" db="EMBL/GenBank/DDBJ databases">
        <title>An alternative strategy for trypanosome survival in the mammalian bloodstream revealed through genome and transcriptome analysis of the ubiquitous bovine parasite Trypanosoma (Megatrypanum) theileri.</title>
        <authorList>
            <person name="Kelly S."/>
            <person name="Ivens A."/>
            <person name="Mott A."/>
            <person name="O'Neill E."/>
            <person name="Emms D."/>
            <person name="Macleod O."/>
            <person name="Voorheis P."/>
            <person name="Matthews J."/>
            <person name="Matthews K."/>
            <person name="Carrington M."/>
        </authorList>
    </citation>
    <scope>NUCLEOTIDE SEQUENCE [LARGE SCALE GENOMIC DNA]</scope>
    <source>
        <strain evidence="4">Edinburgh</strain>
    </source>
</reference>
<evidence type="ECO:0000313" key="5">
    <source>
        <dbReference type="Proteomes" id="UP000192257"/>
    </source>
</evidence>
<comment type="caution">
    <text evidence="4">The sequence shown here is derived from an EMBL/GenBank/DDBJ whole genome shotgun (WGS) entry which is preliminary data.</text>
</comment>
<dbReference type="GO" id="GO:0005815">
    <property type="term" value="C:microtubule organizing center"/>
    <property type="evidence" value="ECO:0007669"/>
    <property type="project" value="TreeGrafter"/>
</dbReference>
<evidence type="ECO:0000256" key="1">
    <source>
        <dbReference type="ARBA" id="ARBA00004123"/>
    </source>
</evidence>
<protein>
    <submittedName>
        <fullName evidence="4">DNA repair protein</fullName>
    </submittedName>
</protein>
<dbReference type="Proteomes" id="UP000192257">
    <property type="component" value="Unassembled WGS sequence"/>
</dbReference>
<dbReference type="InterPro" id="IPR051988">
    <property type="entry name" value="HRR_RAD51_Paralog"/>
</dbReference>
<keyword evidence="5" id="KW-1185">Reference proteome</keyword>